<accession>A0A5M9K9X7</accession>
<reference evidence="1 2" key="1">
    <citation type="submission" date="2019-06" db="EMBL/GenBank/DDBJ databases">
        <title>Genome Sequence of the Brown Rot Fungal Pathogen Monilinia fructicola.</title>
        <authorList>
            <person name="De Miccolis Angelini R.M."/>
            <person name="Landi L."/>
            <person name="Abate D."/>
            <person name="Pollastro S."/>
            <person name="Romanazzi G."/>
            <person name="Faretra F."/>
        </authorList>
    </citation>
    <scope>NUCLEOTIDE SEQUENCE [LARGE SCALE GENOMIC DNA]</scope>
    <source>
        <strain evidence="1 2">Mfrc123</strain>
    </source>
</reference>
<proteinExistence type="predicted"/>
<dbReference type="EMBL" id="VICG01000001">
    <property type="protein sequence ID" value="KAA8576902.1"/>
    <property type="molecule type" value="Genomic_DNA"/>
</dbReference>
<gene>
    <name evidence="1" type="ORF">EYC84_006942</name>
</gene>
<protein>
    <submittedName>
        <fullName evidence="1">Uncharacterized protein</fullName>
    </submittedName>
</protein>
<comment type="caution">
    <text evidence="1">The sequence shown here is derived from an EMBL/GenBank/DDBJ whole genome shotgun (WGS) entry which is preliminary data.</text>
</comment>
<sequence length="101" mass="11337">MVLPLLLRVPLVTLRATGLLFLLTCGFPGCHKAHLVQISFSEKARYGDCVGVDSDFSSFLQFTLGNWANATRYENINGHCIFDNLTFFGFDLDIPRSIECF</sequence>
<evidence type="ECO:0000313" key="2">
    <source>
        <dbReference type="Proteomes" id="UP000322873"/>
    </source>
</evidence>
<evidence type="ECO:0000313" key="1">
    <source>
        <dbReference type="EMBL" id="KAA8576902.1"/>
    </source>
</evidence>
<dbReference type="Proteomes" id="UP000322873">
    <property type="component" value="Unassembled WGS sequence"/>
</dbReference>
<name>A0A5M9K9X7_MONFR</name>
<dbReference type="AlphaFoldDB" id="A0A5M9K9X7"/>
<keyword evidence="2" id="KW-1185">Reference proteome</keyword>
<organism evidence="1 2">
    <name type="scientific">Monilinia fructicola</name>
    <name type="common">Brown rot fungus</name>
    <name type="synonym">Ciboria fructicola</name>
    <dbReference type="NCBI Taxonomy" id="38448"/>
    <lineage>
        <taxon>Eukaryota</taxon>
        <taxon>Fungi</taxon>
        <taxon>Dikarya</taxon>
        <taxon>Ascomycota</taxon>
        <taxon>Pezizomycotina</taxon>
        <taxon>Leotiomycetes</taxon>
        <taxon>Helotiales</taxon>
        <taxon>Sclerotiniaceae</taxon>
        <taxon>Monilinia</taxon>
    </lineage>
</organism>